<dbReference type="PANTHER" id="PTHR47331:SF1">
    <property type="entry name" value="GAG-LIKE PROTEIN"/>
    <property type="match status" value="1"/>
</dbReference>
<accession>A0A0S7EEZ0</accession>
<dbReference type="InterPro" id="IPR040676">
    <property type="entry name" value="DUF5641"/>
</dbReference>
<dbReference type="Pfam" id="PF18701">
    <property type="entry name" value="DUF5641"/>
    <property type="match status" value="1"/>
</dbReference>
<sequence length="100" mass="12104">MRRRWRQTQYIVDLFWKRWVKEYLPMLQERRKWNKTCRNFAIDDVVLVVDEAAPRNSWPIGRTTETMADSSGLIRRVRVKTRTNELEKPINKICLLLEAV</sequence>
<feature type="domain" description="DUF5641" evidence="1">
    <location>
        <begin position="3"/>
        <end position="96"/>
    </location>
</feature>
<proteinExistence type="predicted"/>
<evidence type="ECO:0000313" key="2">
    <source>
        <dbReference type="EMBL" id="JAO03684.1"/>
    </source>
</evidence>
<dbReference type="EMBL" id="GBYX01478006">
    <property type="protein sequence ID" value="JAO03684.1"/>
    <property type="molecule type" value="Transcribed_RNA"/>
</dbReference>
<dbReference type="AlphaFoldDB" id="A0A0S7EEZ0"/>
<name>A0A0S7EEZ0_9TELE</name>
<organism evidence="2">
    <name type="scientific">Poeciliopsis prolifica</name>
    <name type="common">blackstripe livebearer</name>
    <dbReference type="NCBI Taxonomy" id="188132"/>
    <lineage>
        <taxon>Eukaryota</taxon>
        <taxon>Metazoa</taxon>
        <taxon>Chordata</taxon>
        <taxon>Craniata</taxon>
        <taxon>Vertebrata</taxon>
        <taxon>Euteleostomi</taxon>
        <taxon>Actinopterygii</taxon>
        <taxon>Neopterygii</taxon>
        <taxon>Teleostei</taxon>
        <taxon>Neoteleostei</taxon>
        <taxon>Acanthomorphata</taxon>
        <taxon>Ovalentaria</taxon>
        <taxon>Atherinomorphae</taxon>
        <taxon>Cyprinodontiformes</taxon>
        <taxon>Poeciliidae</taxon>
        <taxon>Poeciliinae</taxon>
        <taxon>Poeciliopsis</taxon>
    </lineage>
</organism>
<dbReference type="PANTHER" id="PTHR47331">
    <property type="entry name" value="PHD-TYPE DOMAIN-CONTAINING PROTEIN"/>
    <property type="match status" value="1"/>
</dbReference>
<evidence type="ECO:0000259" key="1">
    <source>
        <dbReference type="Pfam" id="PF18701"/>
    </source>
</evidence>
<reference evidence="2" key="1">
    <citation type="submission" date="2014-12" db="EMBL/GenBank/DDBJ databases">
        <title>Parallel Evolution in Life History Adaptation Evident in the Tissue-Specific Poeciliopsis prolifica transcriptome.</title>
        <authorList>
            <person name="Jue N.K."/>
            <person name="Foley R.J."/>
            <person name="Obergfell C."/>
            <person name="Reznick D.N."/>
            <person name="O'Neill R.J."/>
            <person name="O'Neill M.J."/>
        </authorList>
    </citation>
    <scope>NUCLEOTIDE SEQUENCE</scope>
</reference>
<protein>
    <submittedName>
        <fullName evidence="2">PPUP9740</fullName>
    </submittedName>
</protein>
<gene>
    <name evidence="2" type="primary">PPUP9740</name>
</gene>